<dbReference type="InterPro" id="IPR020260">
    <property type="entry name" value="Uncharacterised_YueH"/>
</dbReference>
<comment type="caution">
    <text evidence="1">The sequence shown here is derived from an EMBL/GenBank/DDBJ whole genome shotgun (WGS) entry which is preliminary data.</text>
</comment>
<name>A0A0J1IRB7_NIACI</name>
<evidence type="ECO:0000313" key="1">
    <source>
        <dbReference type="EMBL" id="KLV28506.1"/>
    </source>
</evidence>
<gene>
    <name evidence="1" type="ORF">ABW02_01870</name>
</gene>
<dbReference type="Proteomes" id="UP000036045">
    <property type="component" value="Unassembled WGS sequence"/>
</dbReference>
<dbReference type="RefSeq" id="WP_047940201.1">
    <property type="nucleotide sequence ID" value="NZ_CP053989.1"/>
</dbReference>
<dbReference type="EMBL" id="LDPH01000001">
    <property type="protein sequence ID" value="KLV28506.1"/>
    <property type="molecule type" value="Genomic_DNA"/>
</dbReference>
<protein>
    <submittedName>
        <fullName evidence="1">Uncharacterized protein</fullName>
    </submittedName>
</protein>
<dbReference type="PATRIC" id="fig|1397.4.peg.415"/>
<dbReference type="GeneID" id="56349388"/>
<keyword evidence="2" id="KW-1185">Reference proteome</keyword>
<dbReference type="Pfam" id="PF14166">
    <property type="entry name" value="YueH"/>
    <property type="match status" value="1"/>
</dbReference>
<reference evidence="1 2" key="1">
    <citation type="submission" date="2015-05" db="EMBL/GenBank/DDBJ databases">
        <title>Whole genome sequence and identification of bacterial endophytes from Costus igneus.</title>
        <authorList>
            <person name="Lee Y.P."/>
            <person name="Gan H.M."/>
            <person name="Eng W."/>
            <person name="Wheatley M.S."/>
            <person name="Caraballo A."/>
            <person name="Polter S."/>
            <person name="Savka M.A."/>
            <person name="Hudson A.O."/>
        </authorList>
    </citation>
    <scope>NUCLEOTIDE SEQUENCE [LARGE SCALE GENOMIC DNA]</scope>
    <source>
        <strain evidence="1 2">RIT379</strain>
    </source>
</reference>
<proteinExistence type="predicted"/>
<accession>A0A0J1IRB7</accession>
<evidence type="ECO:0000313" key="2">
    <source>
        <dbReference type="Proteomes" id="UP000036045"/>
    </source>
</evidence>
<dbReference type="AlphaFoldDB" id="A0A0J1IRB7"/>
<sequence>MITLLEDIAQHGLKDTKLYIMKTTDSFVISIPKINWSTEISNAESPHNQFDHLLHSLTFHMFEGDCSQLAESITSSISKYETS</sequence>
<dbReference type="OrthoDB" id="2888045at2"/>
<organism evidence="1 2">
    <name type="scientific">Niallia circulans</name>
    <name type="common">Bacillus circulans</name>
    <dbReference type="NCBI Taxonomy" id="1397"/>
    <lineage>
        <taxon>Bacteria</taxon>
        <taxon>Bacillati</taxon>
        <taxon>Bacillota</taxon>
        <taxon>Bacilli</taxon>
        <taxon>Bacillales</taxon>
        <taxon>Bacillaceae</taxon>
        <taxon>Niallia</taxon>
    </lineage>
</organism>